<organism evidence="1 2">
    <name type="scientific">Hypocrea virens (strain Gv29-8 / FGSC 10586)</name>
    <name type="common">Gliocladium virens</name>
    <name type="synonym">Trichoderma virens</name>
    <dbReference type="NCBI Taxonomy" id="413071"/>
    <lineage>
        <taxon>Eukaryota</taxon>
        <taxon>Fungi</taxon>
        <taxon>Dikarya</taxon>
        <taxon>Ascomycota</taxon>
        <taxon>Pezizomycotina</taxon>
        <taxon>Sordariomycetes</taxon>
        <taxon>Hypocreomycetidae</taxon>
        <taxon>Hypocreales</taxon>
        <taxon>Hypocreaceae</taxon>
        <taxon>Trichoderma</taxon>
    </lineage>
</organism>
<dbReference type="EMBL" id="ABDF02000006">
    <property type="protein sequence ID" value="EHK22150.1"/>
    <property type="molecule type" value="Genomic_DNA"/>
</dbReference>
<dbReference type="OrthoDB" id="5390606at2759"/>
<dbReference type="VEuPathDB" id="FungiDB:TRIVIDRAFT_131956"/>
<dbReference type="PANTHER" id="PTHR46082:SF11">
    <property type="entry name" value="AAA+ ATPASE DOMAIN-CONTAINING PROTEIN-RELATED"/>
    <property type="match status" value="1"/>
</dbReference>
<dbReference type="InParanoid" id="G9MSD4"/>
<evidence type="ECO:0008006" key="3">
    <source>
        <dbReference type="Google" id="ProtNLM"/>
    </source>
</evidence>
<dbReference type="RefSeq" id="XP_013956377.1">
    <property type="nucleotide sequence ID" value="XM_014100902.1"/>
</dbReference>
<sequence length="96" mass="11121">MANLASLYHAQGRYSEAEAMEVQVLDLRQELLGKKHPDTLFAIHNLAHTWKMQGRHHDALALMEECVQSRRSVLGPEHPLTVKSIEYLERWKSEDE</sequence>
<reference evidence="1 2" key="1">
    <citation type="journal article" date="2011" name="Genome Biol.">
        <title>Comparative genome sequence analysis underscores mycoparasitism as the ancestral life style of Trichoderma.</title>
        <authorList>
            <person name="Kubicek C.P."/>
            <person name="Herrera-Estrella A."/>
            <person name="Seidl-Seiboth V."/>
            <person name="Martinez D.A."/>
            <person name="Druzhinina I.S."/>
            <person name="Thon M."/>
            <person name="Zeilinger S."/>
            <person name="Casas-Flores S."/>
            <person name="Horwitz B.A."/>
            <person name="Mukherjee P.K."/>
            <person name="Mukherjee M."/>
            <person name="Kredics L."/>
            <person name="Alcaraz L.D."/>
            <person name="Aerts A."/>
            <person name="Antal Z."/>
            <person name="Atanasova L."/>
            <person name="Cervantes-Badillo M.G."/>
            <person name="Challacombe J."/>
            <person name="Chertkov O."/>
            <person name="McCluskey K."/>
            <person name="Coulpier F."/>
            <person name="Deshpande N."/>
            <person name="von Doehren H."/>
            <person name="Ebbole D.J."/>
            <person name="Esquivel-Naranjo E.U."/>
            <person name="Fekete E."/>
            <person name="Flipphi M."/>
            <person name="Glaser F."/>
            <person name="Gomez-Rodriguez E.Y."/>
            <person name="Gruber S."/>
            <person name="Han C."/>
            <person name="Henrissat B."/>
            <person name="Hermosa R."/>
            <person name="Hernandez-Onate M."/>
            <person name="Karaffa L."/>
            <person name="Kosti I."/>
            <person name="Le Crom S."/>
            <person name="Lindquist E."/>
            <person name="Lucas S."/>
            <person name="Luebeck M."/>
            <person name="Luebeck P.S."/>
            <person name="Margeot A."/>
            <person name="Metz B."/>
            <person name="Misra M."/>
            <person name="Nevalainen H."/>
            <person name="Omann M."/>
            <person name="Packer N."/>
            <person name="Perrone G."/>
            <person name="Uresti-Rivera E.E."/>
            <person name="Salamov A."/>
            <person name="Schmoll M."/>
            <person name="Seiboth B."/>
            <person name="Shapiro H."/>
            <person name="Sukno S."/>
            <person name="Tamayo-Ramos J.A."/>
            <person name="Tisch D."/>
            <person name="Wiest A."/>
            <person name="Wilkinson H.H."/>
            <person name="Zhang M."/>
            <person name="Coutinho P.M."/>
            <person name="Kenerley C.M."/>
            <person name="Monte E."/>
            <person name="Baker S.E."/>
            <person name="Grigoriev I.V."/>
        </authorList>
    </citation>
    <scope>NUCLEOTIDE SEQUENCE [LARGE SCALE GENOMIC DNA]</scope>
    <source>
        <strain evidence="2">Gv29-8 / FGSC 10586</strain>
    </source>
</reference>
<dbReference type="Pfam" id="PF13424">
    <property type="entry name" value="TPR_12"/>
    <property type="match status" value="1"/>
</dbReference>
<dbReference type="Gene3D" id="1.25.40.10">
    <property type="entry name" value="Tetratricopeptide repeat domain"/>
    <property type="match status" value="1"/>
</dbReference>
<evidence type="ECO:0000313" key="2">
    <source>
        <dbReference type="Proteomes" id="UP000007115"/>
    </source>
</evidence>
<dbReference type="STRING" id="413071.G9MSD4"/>
<protein>
    <recommendedName>
        <fullName evidence="3">Kinesin light chain</fullName>
    </recommendedName>
</protein>
<comment type="caution">
    <text evidence="1">The sequence shown here is derived from an EMBL/GenBank/DDBJ whole genome shotgun (WGS) entry which is preliminary data.</text>
</comment>
<feature type="non-terminal residue" evidence="1">
    <location>
        <position position="96"/>
    </location>
</feature>
<dbReference type="Proteomes" id="UP000007115">
    <property type="component" value="Unassembled WGS sequence"/>
</dbReference>
<proteinExistence type="predicted"/>
<name>G9MSD4_HYPVG</name>
<evidence type="ECO:0000313" key="1">
    <source>
        <dbReference type="EMBL" id="EHK22150.1"/>
    </source>
</evidence>
<dbReference type="GeneID" id="25787545"/>
<dbReference type="eggNOG" id="ENOG502SFTR">
    <property type="taxonomic scope" value="Eukaryota"/>
</dbReference>
<accession>G9MSD4</accession>
<dbReference type="InterPro" id="IPR053137">
    <property type="entry name" value="NLR-like"/>
</dbReference>
<dbReference type="AlphaFoldDB" id="G9MSD4"/>
<dbReference type="HOGENOM" id="CLU_000288_125_11_1"/>
<keyword evidence="2" id="KW-1185">Reference proteome</keyword>
<dbReference type="PANTHER" id="PTHR46082">
    <property type="entry name" value="ATP/GTP-BINDING PROTEIN-RELATED"/>
    <property type="match status" value="1"/>
</dbReference>
<dbReference type="InterPro" id="IPR011990">
    <property type="entry name" value="TPR-like_helical_dom_sf"/>
</dbReference>
<gene>
    <name evidence="1" type="ORF">TRIVIDRAFT_131956</name>
</gene>
<dbReference type="OMA" id="ASTYMKQ"/>
<dbReference type="SUPFAM" id="SSF48452">
    <property type="entry name" value="TPR-like"/>
    <property type="match status" value="1"/>
</dbReference>